<keyword evidence="4 8" id="KW-1003">Cell membrane</keyword>
<keyword evidence="13" id="KW-1185">Reference proteome</keyword>
<comment type="similarity">
    <text evidence="8">Belongs to the inorganic carbon transporter (TC 9.A.2) DabB family.</text>
</comment>
<sequence length="530" mass="57834">MKEIGQSYFFGMGFFHTSVEGSKMLISVPELFFGLLIISVLSALFLLFPKVPLSFVRLHVGITLLPPIAALLALVTNNETMIYGPWRLDSLSWLLALFVLTIGFIVQRYSVRYLLGDRSYRKYFALLTITTTADSAVWLSNDLRLLLVCWGVTLLGLTLLIRLKKDWSVARNAASQSGRLFALGWLTLLGAVIWITQTTGHWQLSLVLTQSSLVQLDSWEKTCINLLLILAVVIPAAQWPFQRWLLDSVVAPTPVSAVMHAGLVNAGGIILTRFSPLFSGNLAQIVLILLSGVSAIIGTGIMLVHVDYKRQLVGSTIAQMGFMLIQCALGAYLAAIIHAVLHGLFKSTLFLQAGSALHHHEVPTSRTNQPKSIVWTITGVILGLLVAIGLWISSPGEGYQMISALTLGWSVSIAWTQLVAFGSGSIGRIAGFSLFAGAAIVYSLVHDAFYSVLQDTIPKGVQPPEPVAILLLMILLAGSAAGVWLSRHRSSTVYAVIYLWLVRLGEPQNDLVESHPKQLTQSFSRGGHLR</sequence>
<dbReference type="PRINTS" id="PR01434">
    <property type="entry name" value="NADHDHGNASE5"/>
</dbReference>
<keyword evidence="7 8" id="KW-0472">Membrane</keyword>
<comment type="function">
    <text evidence="8">Part of an energy-coupled inorganic carbon pump.</text>
</comment>
<evidence type="ECO:0000256" key="1">
    <source>
        <dbReference type="ARBA" id="ARBA00004651"/>
    </source>
</evidence>
<dbReference type="PATRIC" id="fig|1117379.3.peg.3177"/>
<dbReference type="InterPro" id="IPR001516">
    <property type="entry name" value="Proton_antipo_N"/>
</dbReference>
<reference evidence="12 13" key="1">
    <citation type="journal article" date="2012" name="Front. Microbiol.">
        <title>Redundancy and modularity in membrane-associated dissimilatory nitrate reduction in Bacillus.</title>
        <authorList>
            <person name="Heylen K."/>
            <person name="Keltjens J."/>
        </authorList>
    </citation>
    <scope>NUCLEOTIDE SEQUENCE [LARGE SCALE GENOMIC DNA]</scope>
    <source>
        <strain evidence="13">LMG 21833T</strain>
    </source>
</reference>
<dbReference type="InterPro" id="IPR001750">
    <property type="entry name" value="ND/Mrp_TM"/>
</dbReference>
<feature type="transmembrane region" description="Helical" evidence="8">
    <location>
        <begin position="183"/>
        <end position="204"/>
    </location>
</feature>
<feature type="transmembrane region" description="Helical" evidence="8">
    <location>
        <begin position="91"/>
        <end position="111"/>
    </location>
</feature>
<protein>
    <recommendedName>
        <fullName evidence="8">Probable inorganic carbon transporter subunit DabB</fullName>
    </recommendedName>
</protein>
<feature type="transmembrane region" description="Helical" evidence="8">
    <location>
        <begin position="282"/>
        <end position="305"/>
    </location>
</feature>
<evidence type="ECO:0000259" key="10">
    <source>
        <dbReference type="Pfam" id="PF00361"/>
    </source>
</evidence>
<dbReference type="EMBL" id="AJLS01000115">
    <property type="protein sequence ID" value="EKN66500.1"/>
    <property type="molecule type" value="Genomic_DNA"/>
</dbReference>
<dbReference type="GO" id="GO:0042773">
    <property type="term" value="P:ATP synthesis coupled electron transport"/>
    <property type="evidence" value="ECO:0007669"/>
    <property type="project" value="InterPro"/>
</dbReference>
<keyword evidence="3 8" id="KW-0813">Transport</keyword>
<evidence type="ECO:0000256" key="6">
    <source>
        <dbReference type="ARBA" id="ARBA00022989"/>
    </source>
</evidence>
<feature type="transmembrane region" description="Helical" evidence="8">
    <location>
        <begin position="55"/>
        <end position="76"/>
    </location>
</feature>
<evidence type="ECO:0000256" key="2">
    <source>
        <dbReference type="ARBA" id="ARBA00008483"/>
    </source>
</evidence>
<dbReference type="GO" id="GO:0015990">
    <property type="term" value="P:electron transport coupled proton transport"/>
    <property type="evidence" value="ECO:0007669"/>
    <property type="project" value="TreeGrafter"/>
</dbReference>
<dbReference type="AlphaFoldDB" id="K6C5X9"/>
<feature type="transmembrane region" description="Helical" evidence="8">
    <location>
        <begin position="466"/>
        <end position="485"/>
    </location>
</feature>
<proteinExistence type="inferred from homology"/>
<dbReference type="GO" id="GO:0008137">
    <property type="term" value="F:NADH dehydrogenase (ubiquinone) activity"/>
    <property type="evidence" value="ECO:0007669"/>
    <property type="project" value="InterPro"/>
</dbReference>
<feature type="transmembrane region" description="Helical" evidence="8">
    <location>
        <begin position="145"/>
        <end position="163"/>
    </location>
</feature>
<feature type="transmembrane region" description="Helical" evidence="8">
    <location>
        <begin position="123"/>
        <end position="139"/>
    </location>
</feature>
<keyword evidence="6 8" id="KW-1133">Transmembrane helix</keyword>
<evidence type="ECO:0000313" key="12">
    <source>
        <dbReference type="EMBL" id="EKN66500.1"/>
    </source>
</evidence>
<feature type="domain" description="NADH:quinone oxidoreductase/Mrp antiporter transmembrane" evidence="10">
    <location>
        <begin position="140"/>
        <end position="424"/>
    </location>
</feature>
<dbReference type="GO" id="GO:0003954">
    <property type="term" value="F:NADH dehydrogenase activity"/>
    <property type="evidence" value="ECO:0007669"/>
    <property type="project" value="TreeGrafter"/>
</dbReference>
<evidence type="ECO:0000259" key="11">
    <source>
        <dbReference type="Pfam" id="PF00662"/>
    </source>
</evidence>
<dbReference type="NCBIfam" id="NF006373">
    <property type="entry name" value="PRK08601.1"/>
    <property type="match status" value="1"/>
</dbReference>
<name>K6C5X9_9BACI</name>
<comment type="subcellular location">
    <subcellularLocation>
        <location evidence="1 8">Cell membrane</location>
        <topology evidence="1 8">Multi-pass membrane protein</topology>
    </subcellularLocation>
    <subcellularLocation>
        <location evidence="9">Membrane</location>
        <topology evidence="9">Multi-pass membrane protein</topology>
    </subcellularLocation>
</comment>
<dbReference type="GO" id="GO:0005886">
    <property type="term" value="C:plasma membrane"/>
    <property type="evidence" value="ECO:0007669"/>
    <property type="project" value="UniProtKB-SubCell"/>
</dbReference>
<organism evidence="12 13">
    <name type="scientific">Neobacillus bataviensis LMG 21833</name>
    <dbReference type="NCBI Taxonomy" id="1117379"/>
    <lineage>
        <taxon>Bacteria</taxon>
        <taxon>Bacillati</taxon>
        <taxon>Bacillota</taxon>
        <taxon>Bacilli</taxon>
        <taxon>Bacillales</taxon>
        <taxon>Bacillaceae</taxon>
        <taxon>Neobacillus</taxon>
    </lineage>
</organism>
<accession>K6C5X9</accession>
<evidence type="ECO:0000313" key="13">
    <source>
        <dbReference type="Proteomes" id="UP000006316"/>
    </source>
</evidence>
<comment type="similarity">
    <text evidence="2">Belongs to the CPA3 antiporters (TC 2.A.63) subunit A family.</text>
</comment>
<feature type="transmembrane region" description="Helical" evidence="8">
    <location>
        <begin position="31"/>
        <end position="48"/>
    </location>
</feature>
<evidence type="ECO:0000256" key="4">
    <source>
        <dbReference type="ARBA" id="ARBA00022475"/>
    </source>
</evidence>
<evidence type="ECO:0000256" key="7">
    <source>
        <dbReference type="ARBA" id="ARBA00023136"/>
    </source>
</evidence>
<comment type="caution">
    <text evidence="12">The sequence shown here is derived from an EMBL/GenBank/DDBJ whole genome shotgun (WGS) entry which is preliminary data.</text>
</comment>
<evidence type="ECO:0000256" key="5">
    <source>
        <dbReference type="ARBA" id="ARBA00022692"/>
    </source>
</evidence>
<dbReference type="InterPro" id="IPR046396">
    <property type="entry name" value="Transporter_DabB"/>
</dbReference>
<gene>
    <name evidence="8" type="primary">dabB</name>
    <name evidence="12" type="ORF">BABA_15362</name>
</gene>
<evidence type="ECO:0000256" key="3">
    <source>
        <dbReference type="ARBA" id="ARBA00022448"/>
    </source>
</evidence>
<evidence type="ECO:0000256" key="8">
    <source>
        <dbReference type="HAMAP-Rule" id="MF_00862"/>
    </source>
</evidence>
<keyword evidence="5 8" id="KW-0812">Transmembrane</keyword>
<dbReference type="STRING" id="1117379.BABA_15362"/>
<dbReference type="HAMAP" id="MF_00862">
    <property type="entry name" value="DabB"/>
    <property type="match status" value="1"/>
</dbReference>
<dbReference type="Pfam" id="PF00662">
    <property type="entry name" value="Proton_antipo_N"/>
    <property type="match status" value="1"/>
</dbReference>
<dbReference type="Proteomes" id="UP000006316">
    <property type="component" value="Unassembled WGS sequence"/>
</dbReference>
<feature type="transmembrane region" description="Helical" evidence="8">
    <location>
        <begin position="373"/>
        <end position="392"/>
    </location>
</feature>
<dbReference type="eggNOG" id="COG1009">
    <property type="taxonomic scope" value="Bacteria"/>
</dbReference>
<feature type="transmembrane region" description="Helical" evidence="8">
    <location>
        <begin position="429"/>
        <end position="446"/>
    </location>
</feature>
<dbReference type="PANTHER" id="PTHR42829">
    <property type="entry name" value="NADH-UBIQUINONE OXIDOREDUCTASE CHAIN 5"/>
    <property type="match status" value="1"/>
</dbReference>
<comment type="subunit">
    <text evidence="8">Forms a complex with DabA.</text>
</comment>
<feature type="transmembrane region" description="Helical" evidence="8">
    <location>
        <begin position="398"/>
        <end position="422"/>
    </location>
</feature>
<dbReference type="InterPro" id="IPR003945">
    <property type="entry name" value="NU5C-like"/>
</dbReference>
<feature type="domain" description="NADH-Ubiquinone oxidoreductase (complex I) chain 5 N-terminal" evidence="11">
    <location>
        <begin position="87"/>
        <end position="124"/>
    </location>
</feature>
<evidence type="ECO:0000256" key="9">
    <source>
        <dbReference type="RuleBase" id="RU000320"/>
    </source>
</evidence>
<feature type="transmembrane region" description="Helical" evidence="8">
    <location>
        <begin position="317"/>
        <end position="341"/>
    </location>
</feature>
<dbReference type="Pfam" id="PF00361">
    <property type="entry name" value="Proton_antipo_M"/>
    <property type="match status" value="1"/>
</dbReference>
<dbReference type="PANTHER" id="PTHR42829:SF1">
    <property type="entry name" value="INORGANIC CARBON TRANSPORTER SUBUNIT DABB-RELATED"/>
    <property type="match status" value="1"/>
</dbReference>